<name>A0AAW0BF84_9AGAR</name>
<evidence type="ECO:0000313" key="2">
    <source>
        <dbReference type="EMBL" id="KAK7024931.1"/>
    </source>
</evidence>
<accession>A0AAW0BF84</accession>
<keyword evidence="3" id="KW-1185">Reference proteome</keyword>
<gene>
    <name evidence="2" type="ORF">R3P38DRAFT_2951827</name>
</gene>
<evidence type="ECO:0000256" key="1">
    <source>
        <dbReference type="SAM" id="SignalP"/>
    </source>
</evidence>
<dbReference type="EMBL" id="JAWWNJ010000034">
    <property type="protein sequence ID" value="KAK7024931.1"/>
    <property type="molecule type" value="Genomic_DNA"/>
</dbReference>
<dbReference type="Proteomes" id="UP001362999">
    <property type="component" value="Unassembled WGS sequence"/>
</dbReference>
<evidence type="ECO:0008006" key="4">
    <source>
        <dbReference type="Google" id="ProtNLM"/>
    </source>
</evidence>
<evidence type="ECO:0000313" key="3">
    <source>
        <dbReference type="Proteomes" id="UP001362999"/>
    </source>
</evidence>
<feature type="signal peptide" evidence="1">
    <location>
        <begin position="1"/>
        <end position="15"/>
    </location>
</feature>
<reference evidence="2 3" key="1">
    <citation type="journal article" date="2024" name="J Genomics">
        <title>Draft genome sequencing and assembly of Favolaschia claudopus CIRM-BRFM 2984 isolated from oak limbs.</title>
        <authorList>
            <person name="Navarro D."/>
            <person name="Drula E."/>
            <person name="Chaduli D."/>
            <person name="Cazenave R."/>
            <person name="Ahrendt S."/>
            <person name="Wang J."/>
            <person name="Lipzen A."/>
            <person name="Daum C."/>
            <person name="Barry K."/>
            <person name="Grigoriev I.V."/>
            <person name="Favel A."/>
            <person name="Rosso M.N."/>
            <person name="Martin F."/>
        </authorList>
    </citation>
    <scope>NUCLEOTIDE SEQUENCE [LARGE SCALE GENOMIC DNA]</scope>
    <source>
        <strain evidence="2 3">CIRM-BRFM 2984</strain>
    </source>
</reference>
<sequence>MIWSLFLAILPLVSGTVLVKYSAAAGDQTSALGLLNLGGYDDAQWPSGQSQNDSAYFKTATDPNGVPAAHVHKAQHFARAEYHLLKGKTEVDKTYYIGYHVMWKNVDYQTIVMQWKNYDPKTTPTANIPACLVFRNDASGSANHTMQVFRYSTIFHLNAEPDPTVGNANSVWAKQLNMGTAYRFGFVINTSQTKGYLQLYFNGALSTLTDPSTGKTTQKLAGNFWPGPTVDPKFGLYGGKNNLVDDSYIYEIVVGTELADIAAVAGIST</sequence>
<feature type="chain" id="PRO_5043620288" description="Lectin" evidence="1">
    <location>
        <begin position="16"/>
        <end position="269"/>
    </location>
</feature>
<dbReference type="AlphaFoldDB" id="A0AAW0BF84"/>
<dbReference type="Gene3D" id="2.60.120.200">
    <property type="match status" value="1"/>
</dbReference>
<protein>
    <recommendedName>
        <fullName evidence="4">Lectin</fullName>
    </recommendedName>
</protein>
<proteinExistence type="predicted"/>
<keyword evidence="1" id="KW-0732">Signal</keyword>
<comment type="caution">
    <text evidence="2">The sequence shown here is derived from an EMBL/GenBank/DDBJ whole genome shotgun (WGS) entry which is preliminary data.</text>
</comment>
<organism evidence="2 3">
    <name type="scientific">Favolaschia claudopus</name>
    <dbReference type="NCBI Taxonomy" id="2862362"/>
    <lineage>
        <taxon>Eukaryota</taxon>
        <taxon>Fungi</taxon>
        <taxon>Dikarya</taxon>
        <taxon>Basidiomycota</taxon>
        <taxon>Agaricomycotina</taxon>
        <taxon>Agaricomycetes</taxon>
        <taxon>Agaricomycetidae</taxon>
        <taxon>Agaricales</taxon>
        <taxon>Marasmiineae</taxon>
        <taxon>Mycenaceae</taxon>
        <taxon>Favolaschia</taxon>
    </lineage>
</organism>